<dbReference type="KEGG" id="mcob:NCTC10184_00501"/>
<keyword evidence="1" id="KW-0596">Phosphopantetheine</keyword>
<evidence type="ECO:0000313" key="9">
    <source>
        <dbReference type="Proteomes" id="UP000290876"/>
    </source>
</evidence>
<sequence>MEEKIIAKIQTKTKAKVTPNSTLKELKIDSLDIAELIFDMENELKVTFNDEELTKLQSVQDIVDLVKKTTK</sequence>
<keyword evidence="2" id="KW-0444">Lipid biosynthesis</keyword>
<dbReference type="InterPro" id="IPR009081">
    <property type="entry name" value="PP-bd_ACP"/>
</dbReference>
<dbReference type="InterPro" id="IPR003231">
    <property type="entry name" value="ACP"/>
</dbReference>
<evidence type="ECO:0000256" key="4">
    <source>
        <dbReference type="ARBA" id="ARBA00022832"/>
    </source>
</evidence>
<organism evidence="8 9">
    <name type="scientific">Mycoplasmopsis columbinasalis</name>
    <dbReference type="NCBI Taxonomy" id="114880"/>
    <lineage>
        <taxon>Bacteria</taxon>
        <taxon>Bacillati</taxon>
        <taxon>Mycoplasmatota</taxon>
        <taxon>Mycoplasmoidales</taxon>
        <taxon>Metamycoplasmataceae</taxon>
        <taxon>Mycoplasmopsis</taxon>
    </lineage>
</organism>
<dbReference type="EMBL" id="LR215043">
    <property type="protein sequence ID" value="VEU78263.1"/>
    <property type="molecule type" value="Genomic_DNA"/>
</dbReference>
<evidence type="ECO:0000256" key="6">
    <source>
        <dbReference type="ARBA" id="ARBA00023160"/>
    </source>
</evidence>
<dbReference type="GO" id="GO:0000035">
    <property type="term" value="F:acyl binding"/>
    <property type="evidence" value="ECO:0007669"/>
    <property type="project" value="TreeGrafter"/>
</dbReference>
<dbReference type="SUPFAM" id="SSF47336">
    <property type="entry name" value="ACP-like"/>
    <property type="match status" value="1"/>
</dbReference>
<protein>
    <submittedName>
        <fullName evidence="8">Acyl carrier protein</fullName>
    </submittedName>
</protein>
<keyword evidence="6" id="KW-0275">Fatty acid biosynthesis</keyword>
<dbReference type="GO" id="GO:0016020">
    <property type="term" value="C:membrane"/>
    <property type="evidence" value="ECO:0007669"/>
    <property type="project" value="GOC"/>
</dbReference>
<evidence type="ECO:0000259" key="7">
    <source>
        <dbReference type="PROSITE" id="PS50075"/>
    </source>
</evidence>
<feature type="domain" description="Carrier" evidence="7">
    <location>
        <begin position="1"/>
        <end position="70"/>
    </location>
</feature>
<dbReference type="GO" id="GO:0009245">
    <property type="term" value="P:lipid A biosynthetic process"/>
    <property type="evidence" value="ECO:0007669"/>
    <property type="project" value="TreeGrafter"/>
</dbReference>
<evidence type="ECO:0000256" key="3">
    <source>
        <dbReference type="ARBA" id="ARBA00022553"/>
    </source>
</evidence>
<evidence type="ECO:0000256" key="2">
    <source>
        <dbReference type="ARBA" id="ARBA00022516"/>
    </source>
</evidence>
<dbReference type="InterPro" id="IPR036736">
    <property type="entry name" value="ACP-like_sf"/>
</dbReference>
<keyword evidence="5" id="KW-0443">Lipid metabolism</keyword>
<dbReference type="OrthoDB" id="399020at2"/>
<dbReference type="PROSITE" id="PS50075">
    <property type="entry name" value="CARRIER"/>
    <property type="match status" value="1"/>
</dbReference>
<evidence type="ECO:0000313" key="8">
    <source>
        <dbReference type="EMBL" id="VEU78263.1"/>
    </source>
</evidence>
<dbReference type="GO" id="GO:0005829">
    <property type="term" value="C:cytosol"/>
    <property type="evidence" value="ECO:0007669"/>
    <property type="project" value="TreeGrafter"/>
</dbReference>
<keyword evidence="4" id="KW-0276">Fatty acid metabolism</keyword>
<dbReference type="Gene3D" id="1.10.1200.10">
    <property type="entry name" value="ACP-like"/>
    <property type="match status" value="1"/>
</dbReference>
<name>A0A449BAP4_9BACT</name>
<proteinExistence type="predicted"/>
<dbReference type="GO" id="GO:0000036">
    <property type="term" value="F:acyl carrier activity"/>
    <property type="evidence" value="ECO:0007669"/>
    <property type="project" value="TreeGrafter"/>
</dbReference>
<evidence type="ECO:0000256" key="5">
    <source>
        <dbReference type="ARBA" id="ARBA00023098"/>
    </source>
</evidence>
<keyword evidence="3" id="KW-0597">Phosphoprotein</keyword>
<dbReference type="PANTHER" id="PTHR20863">
    <property type="entry name" value="ACYL CARRIER PROTEIN"/>
    <property type="match status" value="1"/>
</dbReference>
<evidence type="ECO:0000256" key="1">
    <source>
        <dbReference type="ARBA" id="ARBA00022450"/>
    </source>
</evidence>
<gene>
    <name evidence="8" type="primary">acpP</name>
    <name evidence="8" type="ORF">NCTC10184_00501</name>
</gene>
<dbReference type="Proteomes" id="UP000290876">
    <property type="component" value="Chromosome"/>
</dbReference>
<dbReference type="Pfam" id="PF00550">
    <property type="entry name" value="PP-binding"/>
    <property type="match status" value="1"/>
</dbReference>
<accession>A0A449BAP4</accession>
<dbReference type="AlphaFoldDB" id="A0A449BAP4"/>
<reference evidence="8 9" key="1">
    <citation type="submission" date="2019-01" db="EMBL/GenBank/DDBJ databases">
        <authorList>
            <consortium name="Pathogen Informatics"/>
        </authorList>
    </citation>
    <scope>NUCLEOTIDE SEQUENCE [LARGE SCALE GENOMIC DNA]</scope>
    <source>
        <strain evidence="8 9">NCTC10184</strain>
    </source>
</reference>
<dbReference type="PANTHER" id="PTHR20863:SF76">
    <property type="entry name" value="CARRIER DOMAIN-CONTAINING PROTEIN"/>
    <property type="match status" value="1"/>
</dbReference>
<dbReference type="RefSeq" id="WP_129623098.1">
    <property type="nucleotide sequence ID" value="NZ_LR215043.1"/>
</dbReference>
<keyword evidence="9" id="KW-1185">Reference proteome</keyword>